<dbReference type="InterPro" id="IPR001356">
    <property type="entry name" value="HD"/>
</dbReference>
<evidence type="ECO:0000313" key="13">
    <source>
        <dbReference type="EMBL" id="CAK9172210.1"/>
    </source>
</evidence>
<comment type="caution">
    <text evidence="13">The sequence shown here is derived from an EMBL/GenBank/DDBJ whole genome shotgun (WGS) entry which is preliminary data.</text>
</comment>
<evidence type="ECO:0000256" key="10">
    <source>
        <dbReference type="RuleBase" id="RU369038"/>
    </source>
</evidence>
<evidence type="ECO:0000256" key="9">
    <source>
        <dbReference type="RuleBase" id="RU000682"/>
    </source>
</evidence>
<feature type="domain" description="Homeobox" evidence="12">
    <location>
        <begin position="80"/>
        <end position="140"/>
    </location>
</feature>
<dbReference type="InterPro" id="IPR003106">
    <property type="entry name" value="Leu_zip_homeo"/>
</dbReference>
<dbReference type="Pfam" id="PF02183">
    <property type="entry name" value="HALZ"/>
    <property type="match status" value="1"/>
</dbReference>
<proteinExistence type="inferred from homology"/>
<keyword evidence="4 8" id="KW-0371">Homeobox</keyword>
<dbReference type="Proteomes" id="UP001642360">
    <property type="component" value="Unassembled WGS sequence"/>
</dbReference>
<evidence type="ECO:0000256" key="5">
    <source>
        <dbReference type="ARBA" id="ARBA00023163"/>
    </source>
</evidence>
<dbReference type="InterPro" id="IPR017970">
    <property type="entry name" value="Homeobox_CS"/>
</dbReference>
<comment type="similarity">
    <text evidence="7 10">Belongs to the HD-ZIP homeobox family. Class I subfamily.</text>
</comment>
<evidence type="ECO:0000256" key="4">
    <source>
        <dbReference type="ARBA" id="ARBA00023155"/>
    </source>
</evidence>
<dbReference type="CDD" id="cd00086">
    <property type="entry name" value="homeodomain"/>
    <property type="match status" value="1"/>
</dbReference>
<keyword evidence="14" id="KW-1185">Reference proteome</keyword>
<dbReference type="GO" id="GO:0000981">
    <property type="term" value="F:DNA-binding transcription factor activity, RNA polymerase II-specific"/>
    <property type="evidence" value="ECO:0007669"/>
    <property type="project" value="UniProtKB-UniRule"/>
</dbReference>
<keyword evidence="5 10" id="KW-0804">Transcription</keyword>
<keyword evidence="2 10" id="KW-0805">Transcription regulation</keyword>
<protein>
    <recommendedName>
        <fullName evidence="10">Homeobox-leucine zipper protein</fullName>
    </recommendedName>
    <alternativeName>
        <fullName evidence="10">HD-ZIP protein</fullName>
    </alternativeName>
    <alternativeName>
        <fullName evidence="10">Homeodomain transcription factor</fullName>
    </alternativeName>
</protein>
<feature type="coiled-coil region" evidence="11">
    <location>
        <begin position="139"/>
        <end position="180"/>
    </location>
</feature>
<dbReference type="Gene3D" id="1.10.10.60">
    <property type="entry name" value="Homeodomain-like"/>
    <property type="match status" value="1"/>
</dbReference>
<evidence type="ECO:0000256" key="7">
    <source>
        <dbReference type="ARBA" id="ARBA00025748"/>
    </source>
</evidence>
<sequence length="311" mass="35251">MGDGRGYDGSNMTLLLQNERLPCSSDVLDSLLISNFSPSFHGSTSMFNFQNSPAENVTNKPLFSPLGKEENGNEDYDGCFHPPQKIRRLTTDQVQFLEKSFEVDNKLELERKAQLAKEIGLQPRQVAIWFQNRRARYKTKQLEKDYDSLKASYDKLKADYDCLFKENESLRNEVQLLTDKLLVREKGQANSEPSDTINPLDAEPQKLISNSNSQNVSITPMVVCRHEHGSSARSDVFDSDSPNYTDGNHSTFLEPANSSNVFEPELSDFSQDEEDTSILPPLCFPKLEAPPENSCILGFPVEDQAVWFWSY</sequence>
<dbReference type="EMBL" id="CAUOFW020005946">
    <property type="protein sequence ID" value="CAK9172210.1"/>
    <property type="molecule type" value="Genomic_DNA"/>
</dbReference>
<dbReference type="SUPFAM" id="SSF46689">
    <property type="entry name" value="Homeodomain-like"/>
    <property type="match status" value="1"/>
</dbReference>
<dbReference type="GO" id="GO:0005634">
    <property type="term" value="C:nucleus"/>
    <property type="evidence" value="ECO:0007669"/>
    <property type="project" value="UniProtKB-SubCell"/>
</dbReference>
<gene>
    <name evidence="13" type="ORF">ILEXP_LOCUS41853</name>
</gene>
<evidence type="ECO:0000256" key="6">
    <source>
        <dbReference type="ARBA" id="ARBA00023242"/>
    </source>
</evidence>
<evidence type="ECO:0000256" key="3">
    <source>
        <dbReference type="ARBA" id="ARBA00023125"/>
    </source>
</evidence>
<dbReference type="InterPro" id="IPR045224">
    <property type="entry name" value="HDZip_class_I_plant"/>
</dbReference>
<name>A0ABC8TXE4_9AQUA</name>
<dbReference type="GO" id="GO:0000976">
    <property type="term" value="F:transcription cis-regulatory region binding"/>
    <property type="evidence" value="ECO:0007669"/>
    <property type="project" value="UniProtKB-ARBA"/>
</dbReference>
<evidence type="ECO:0000313" key="14">
    <source>
        <dbReference type="Proteomes" id="UP001642360"/>
    </source>
</evidence>
<dbReference type="PRINTS" id="PR00031">
    <property type="entry name" value="HTHREPRESSR"/>
</dbReference>
<dbReference type="PROSITE" id="PS00027">
    <property type="entry name" value="HOMEOBOX_1"/>
    <property type="match status" value="1"/>
</dbReference>
<dbReference type="PANTHER" id="PTHR24326">
    <property type="entry name" value="HOMEOBOX-LEUCINE ZIPPER PROTEIN"/>
    <property type="match status" value="1"/>
</dbReference>
<keyword evidence="6 8" id="KW-0539">Nucleus</keyword>
<feature type="DNA-binding region" description="Homeobox" evidence="8">
    <location>
        <begin position="82"/>
        <end position="141"/>
    </location>
</feature>
<evidence type="ECO:0000256" key="11">
    <source>
        <dbReference type="SAM" id="Coils"/>
    </source>
</evidence>
<evidence type="ECO:0000256" key="1">
    <source>
        <dbReference type="ARBA" id="ARBA00004123"/>
    </source>
</evidence>
<organism evidence="13 14">
    <name type="scientific">Ilex paraguariensis</name>
    <name type="common">yerba mate</name>
    <dbReference type="NCBI Taxonomy" id="185542"/>
    <lineage>
        <taxon>Eukaryota</taxon>
        <taxon>Viridiplantae</taxon>
        <taxon>Streptophyta</taxon>
        <taxon>Embryophyta</taxon>
        <taxon>Tracheophyta</taxon>
        <taxon>Spermatophyta</taxon>
        <taxon>Magnoliopsida</taxon>
        <taxon>eudicotyledons</taxon>
        <taxon>Gunneridae</taxon>
        <taxon>Pentapetalae</taxon>
        <taxon>asterids</taxon>
        <taxon>campanulids</taxon>
        <taxon>Aquifoliales</taxon>
        <taxon>Aquifoliaceae</taxon>
        <taxon>Ilex</taxon>
    </lineage>
</organism>
<dbReference type="GO" id="GO:0045893">
    <property type="term" value="P:positive regulation of DNA-templated transcription"/>
    <property type="evidence" value="ECO:0007669"/>
    <property type="project" value="UniProtKB-ARBA"/>
</dbReference>
<keyword evidence="3 8" id="KW-0238">DNA-binding</keyword>
<keyword evidence="11" id="KW-0175">Coiled coil</keyword>
<reference evidence="13 14" key="1">
    <citation type="submission" date="2024-02" db="EMBL/GenBank/DDBJ databases">
        <authorList>
            <person name="Vignale AGUSTIN F."/>
            <person name="Sosa J E."/>
            <person name="Modenutti C."/>
        </authorList>
    </citation>
    <scope>NUCLEOTIDE SEQUENCE [LARGE SCALE GENOMIC DNA]</scope>
</reference>
<comment type="subcellular location">
    <subcellularLocation>
        <location evidence="1 8 9">Nucleus</location>
    </subcellularLocation>
</comment>
<dbReference type="InterPro" id="IPR009057">
    <property type="entry name" value="Homeodomain-like_sf"/>
</dbReference>
<evidence type="ECO:0000256" key="2">
    <source>
        <dbReference type="ARBA" id="ARBA00023015"/>
    </source>
</evidence>
<dbReference type="PROSITE" id="PS50071">
    <property type="entry name" value="HOMEOBOX_2"/>
    <property type="match status" value="1"/>
</dbReference>
<dbReference type="Pfam" id="PF00046">
    <property type="entry name" value="Homeodomain"/>
    <property type="match status" value="1"/>
</dbReference>
<dbReference type="PANTHER" id="PTHR24326:SF606">
    <property type="entry name" value="HOMEOBOX-LEUCINE ZIPPER PROTEIN ATHB-54"/>
    <property type="match status" value="1"/>
</dbReference>
<evidence type="ECO:0000256" key="8">
    <source>
        <dbReference type="PROSITE-ProRule" id="PRU00108"/>
    </source>
</evidence>
<accession>A0ABC8TXE4</accession>
<comment type="function">
    <text evidence="10">Transcription factor.</text>
</comment>
<dbReference type="FunFam" id="1.10.10.60:FF:000144">
    <property type="entry name" value="homeobox-leucine zipper protein ATHB-6-like"/>
    <property type="match status" value="1"/>
</dbReference>
<dbReference type="InterPro" id="IPR000047">
    <property type="entry name" value="HTH_motif"/>
</dbReference>
<dbReference type="AlphaFoldDB" id="A0ABC8TXE4"/>
<dbReference type="SMART" id="SM00389">
    <property type="entry name" value="HOX"/>
    <property type="match status" value="1"/>
</dbReference>
<evidence type="ECO:0000259" key="12">
    <source>
        <dbReference type="PROSITE" id="PS50071"/>
    </source>
</evidence>